<dbReference type="VEuPathDB" id="MicrosporidiaDB:CWI38_1079p0010"/>
<dbReference type="Proteomes" id="UP000292282">
    <property type="component" value="Unassembled WGS sequence"/>
</dbReference>
<evidence type="ECO:0000313" key="3">
    <source>
        <dbReference type="EMBL" id="TBU01323.1"/>
    </source>
</evidence>
<dbReference type="EMBL" id="PITK01001079">
    <property type="protein sequence ID" value="TBU11692.1"/>
    <property type="molecule type" value="Genomic_DNA"/>
</dbReference>
<comment type="caution">
    <text evidence="3">The sequence shown here is derived from an EMBL/GenBank/DDBJ whole genome shotgun (WGS) entry which is preliminary data.</text>
</comment>
<dbReference type="VEuPathDB" id="MicrosporidiaDB:CWI37_0739p0010"/>
<dbReference type="InterPro" id="IPR029055">
    <property type="entry name" value="Ntn_hydrolases_N"/>
</dbReference>
<evidence type="ECO:0000313" key="5">
    <source>
        <dbReference type="Proteomes" id="UP000292282"/>
    </source>
</evidence>
<dbReference type="InterPro" id="IPR000426">
    <property type="entry name" value="Proteasome_asu_N"/>
</dbReference>
<dbReference type="Gene3D" id="3.60.20.10">
    <property type="entry name" value="Glutamine Phosphoribosylpyrophosphate, subunit 1, domain 1"/>
    <property type="match status" value="1"/>
</dbReference>
<evidence type="ECO:0000256" key="1">
    <source>
        <dbReference type="ARBA" id="ARBA00022942"/>
    </source>
</evidence>
<dbReference type="InterPro" id="IPR001353">
    <property type="entry name" value="Proteasome_sua/b"/>
</dbReference>
<dbReference type="Proteomes" id="UP000292362">
    <property type="component" value="Unassembled WGS sequence"/>
</dbReference>
<evidence type="ECO:0000313" key="6">
    <source>
        <dbReference type="Proteomes" id="UP000292362"/>
    </source>
</evidence>
<evidence type="ECO:0000259" key="2">
    <source>
        <dbReference type="SMART" id="SM00948"/>
    </source>
</evidence>
<sequence>MVKNYHYYNMFSPDGTLLQVEYALEAANNSIPISVVQGKNIVVCAYKKQTIELLEEHVPGKVFQVSKNVFVVITGILADIDQIIYKIKDMACSLEYKIGMPVSSDILCRSFADKMQKLIQSTGERALSFNAVFISFDNDDPVMYYTDTSAVVYPYFAVGIGEHYSRINKHLEKKYTKNMTEQETIDLAIESLSESIGAEFNPNDIAVVYFSKDLILRNLSVEQIDTALMRISEMED</sequence>
<dbReference type="GO" id="GO:0006511">
    <property type="term" value="P:ubiquitin-dependent protein catabolic process"/>
    <property type="evidence" value="ECO:0007669"/>
    <property type="project" value="InterPro"/>
</dbReference>
<dbReference type="OrthoDB" id="431557at2759"/>
<name>A0A4Q9L1P9_9MICR</name>
<dbReference type="AlphaFoldDB" id="A0A4Q9L1P9"/>
<gene>
    <name evidence="3" type="ORF">CWI37_0739p0010</name>
    <name evidence="4" type="ORF">CWI38_1079p0010</name>
</gene>
<dbReference type="SUPFAM" id="SSF56235">
    <property type="entry name" value="N-terminal nucleophile aminohydrolases (Ntn hydrolases)"/>
    <property type="match status" value="1"/>
</dbReference>
<dbReference type="SMART" id="SM00948">
    <property type="entry name" value="Proteasome_A_N"/>
    <property type="match status" value="1"/>
</dbReference>
<keyword evidence="5" id="KW-1185">Reference proteome</keyword>
<dbReference type="Pfam" id="PF00227">
    <property type="entry name" value="Proteasome"/>
    <property type="match status" value="1"/>
</dbReference>
<dbReference type="InterPro" id="IPR050115">
    <property type="entry name" value="Proteasome_alpha"/>
</dbReference>
<keyword evidence="1 3" id="KW-0647">Proteasome</keyword>
<dbReference type="EMBL" id="PITJ01000739">
    <property type="protein sequence ID" value="TBU01323.1"/>
    <property type="molecule type" value="Genomic_DNA"/>
</dbReference>
<dbReference type="Pfam" id="PF10584">
    <property type="entry name" value="Proteasome_A_N"/>
    <property type="match status" value="1"/>
</dbReference>
<dbReference type="GO" id="GO:0019773">
    <property type="term" value="C:proteasome core complex, alpha-subunit complex"/>
    <property type="evidence" value="ECO:0007669"/>
    <property type="project" value="InterPro"/>
</dbReference>
<feature type="domain" description="Proteasome alpha-type subunits" evidence="2">
    <location>
        <begin position="5"/>
        <end position="26"/>
    </location>
</feature>
<dbReference type="PANTHER" id="PTHR11599">
    <property type="entry name" value="PROTEASOME SUBUNIT ALPHA/BETA"/>
    <property type="match status" value="1"/>
</dbReference>
<evidence type="ECO:0000313" key="4">
    <source>
        <dbReference type="EMBL" id="TBU11692.1"/>
    </source>
</evidence>
<reference evidence="5 6" key="1">
    <citation type="submission" date="2017-12" db="EMBL/GenBank/DDBJ databases">
        <authorList>
            <person name="Pombert J.-F."/>
            <person name="Haag K.L."/>
            <person name="Ebert D."/>
        </authorList>
    </citation>
    <scope>NUCLEOTIDE SEQUENCE [LARGE SCALE GENOMIC DNA]</scope>
    <source>
        <strain evidence="3">FI-OER-3-3</strain>
        <strain evidence="4">IL-G-3</strain>
    </source>
</reference>
<dbReference type="STRING" id="1176355.A0A4Q9L1P9"/>
<organism evidence="3 6">
    <name type="scientific">Hamiltosporidium tvaerminnensis</name>
    <dbReference type="NCBI Taxonomy" id="1176355"/>
    <lineage>
        <taxon>Eukaryota</taxon>
        <taxon>Fungi</taxon>
        <taxon>Fungi incertae sedis</taxon>
        <taxon>Microsporidia</taxon>
        <taxon>Dubosqiidae</taxon>
        <taxon>Hamiltosporidium</taxon>
    </lineage>
</organism>
<proteinExistence type="predicted"/>
<accession>A0A4Q9L1P9</accession>
<protein>
    <submittedName>
        <fullName evidence="3">Subunit of proteasome</fullName>
    </submittedName>
</protein>